<evidence type="ECO:0000313" key="10">
    <source>
        <dbReference type="Proteomes" id="UP000032067"/>
    </source>
</evidence>
<feature type="transmembrane region" description="Helical" evidence="6">
    <location>
        <begin position="244"/>
        <end position="264"/>
    </location>
</feature>
<feature type="chain" id="PRO_5002215947" evidence="7">
    <location>
        <begin position="21"/>
        <end position="293"/>
    </location>
</feature>
<keyword evidence="5 6" id="KW-0472">Membrane</keyword>
<name>A0A0D0LSE7_VARPD</name>
<dbReference type="SUPFAM" id="SSF103481">
    <property type="entry name" value="Multidrug resistance efflux transporter EmrE"/>
    <property type="match status" value="2"/>
</dbReference>
<dbReference type="PANTHER" id="PTHR32322:SF2">
    <property type="entry name" value="EAMA DOMAIN-CONTAINING PROTEIN"/>
    <property type="match status" value="1"/>
</dbReference>
<comment type="similarity">
    <text evidence="2">Belongs to the EamA transporter family.</text>
</comment>
<feature type="signal peptide" evidence="7">
    <location>
        <begin position="1"/>
        <end position="20"/>
    </location>
</feature>
<dbReference type="EMBL" id="JXQQ01000028">
    <property type="protein sequence ID" value="KIQ32153.1"/>
    <property type="molecule type" value="Genomic_DNA"/>
</dbReference>
<feature type="transmembrane region" description="Helical" evidence="6">
    <location>
        <begin position="213"/>
        <end position="237"/>
    </location>
</feature>
<reference evidence="9 10" key="1">
    <citation type="submission" date="2014-12" db="EMBL/GenBank/DDBJ databases">
        <title>16Stimator: statistical estimation of ribosomal gene copy numbers from draft genome assemblies.</title>
        <authorList>
            <person name="Perisin M.A."/>
            <person name="Vetter M."/>
            <person name="Gilbert J.A."/>
            <person name="Bergelson J."/>
        </authorList>
    </citation>
    <scope>NUCLEOTIDE SEQUENCE [LARGE SCALE GENOMIC DNA]</scope>
    <source>
        <strain evidence="9 10">MEDvA23</strain>
    </source>
</reference>
<feature type="transmembrane region" description="Helical" evidence="6">
    <location>
        <begin position="270"/>
        <end position="288"/>
    </location>
</feature>
<feature type="transmembrane region" description="Helical" evidence="6">
    <location>
        <begin position="34"/>
        <end position="54"/>
    </location>
</feature>
<dbReference type="PANTHER" id="PTHR32322">
    <property type="entry name" value="INNER MEMBRANE TRANSPORTER"/>
    <property type="match status" value="1"/>
</dbReference>
<feature type="transmembrane region" description="Helical" evidence="6">
    <location>
        <begin position="181"/>
        <end position="201"/>
    </location>
</feature>
<evidence type="ECO:0000256" key="7">
    <source>
        <dbReference type="SAM" id="SignalP"/>
    </source>
</evidence>
<feature type="transmembrane region" description="Helical" evidence="6">
    <location>
        <begin position="150"/>
        <end position="169"/>
    </location>
</feature>
<dbReference type="Proteomes" id="UP000032067">
    <property type="component" value="Unassembled WGS sequence"/>
</dbReference>
<proteinExistence type="inferred from homology"/>
<keyword evidence="7" id="KW-0732">Signal</keyword>
<comment type="caution">
    <text evidence="9">The sequence shown here is derived from an EMBL/GenBank/DDBJ whole genome shotgun (WGS) entry which is preliminary data.</text>
</comment>
<comment type="subcellular location">
    <subcellularLocation>
        <location evidence="1">Membrane</location>
        <topology evidence="1">Multi-pass membrane protein</topology>
    </subcellularLocation>
</comment>
<evidence type="ECO:0000256" key="2">
    <source>
        <dbReference type="ARBA" id="ARBA00007362"/>
    </source>
</evidence>
<keyword evidence="3 6" id="KW-0812">Transmembrane</keyword>
<evidence type="ECO:0000313" key="9">
    <source>
        <dbReference type="EMBL" id="KIQ32153.1"/>
    </source>
</evidence>
<dbReference type="GO" id="GO:0016020">
    <property type="term" value="C:membrane"/>
    <property type="evidence" value="ECO:0007669"/>
    <property type="project" value="UniProtKB-SubCell"/>
</dbReference>
<dbReference type="InterPro" id="IPR037185">
    <property type="entry name" value="EmrE-like"/>
</dbReference>
<evidence type="ECO:0000256" key="5">
    <source>
        <dbReference type="ARBA" id="ARBA00023136"/>
    </source>
</evidence>
<dbReference type="InterPro" id="IPR050638">
    <property type="entry name" value="AA-Vitamin_Transporters"/>
</dbReference>
<organism evidence="9 10">
    <name type="scientific">Variovorax paradoxus</name>
    <dbReference type="NCBI Taxonomy" id="34073"/>
    <lineage>
        <taxon>Bacteria</taxon>
        <taxon>Pseudomonadati</taxon>
        <taxon>Pseudomonadota</taxon>
        <taxon>Betaproteobacteria</taxon>
        <taxon>Burkholderiales</taxon>
        <taxon>Comamonadaceae</taxon>
        <taxon>Variovorax</taxon>
    </lineage>
</organism>
<keyword evidence="4 6" id="KW-1133">Transmembrane helix</keyword>
<dbReference type="AlphaFoldDB" id="A0A0D0LSE7"/>
<dbReference type="Gene3D" id="1.10.3730.20">
    <property type="match status" value="1"/>
</dbReference>
<feature type="transmembrane region" description="Helical" evidence="6">
    <location>
        <begin position="125"/>
        <end position="144"/>
    </location>
</feature>
<evidence type="ECO:0000256" key="6">
    <source>
        <dbReference type="SAM" id="Phobius"/>
    </source>
</evidence>
<evidence type="ECO:0000256" key="1">
    <source>
        <dbReference type="ARBA" id="ARBA00004141"/>
    </source>
</evidence>
<feature type="domain" description="EamA" evidence="8">
    <location>
        <begin position="151"/>
        <end position="287"/>
    </location>
</feature>
<feature type="transmembrane region" description="Helical" evidence="6">
    <location>
        <begin position="96"/>
        <end position="116"/>
    </location>
</feature>
<gene>
    <name evidence="9" type="ORF">RT97_14065</name>
</gene>
<evidence type="ECO:0000256" key="4">
    <source>
        <dbReference type="ARBA" id="ARBA00022989"/>
    </source>
</evidence>
<sequence length="293" mass="30436">MSALLSGLLAAVLSSAMGGAAVGATRFVAGAIDPVALGSLRFGIGFALLLPLALFRRQDLPRRQMLPRVVGLGLLFFGVFPALFNLSLHFTTAARGALALSTLPLLTMAIAALLGVERLTARKSVGVFMAMGGVGMALISGLSAAPPGAWRGDLVMLGAALCMAFYSVWSRPVIRETGPMPFTVVAMGSGALCLVAISAWRGGYAPMAQFGNVQWMSIAYLGVFGGAVCFFLWSYALAKTTPTLVALSVTVNPIAAAFSGWALMDEPVRWSLVVGLLMVFAGIAISSTSRRAS</sequence>
<evidence type="ECO:0000259" key="8">
    <source>
        <dbReference type="Pfam" id="PF00892"/>
    </source>
</evidence>
<protein>
    <submittedName>
        <fullName evidence="9">Permease</fullName>
    </submittedName>
</protein>
<dbReference type="RefSeq" id="WP_253278232.1">
    <property type="nucleotide sequence ID" value="NZ_JXQQ01000028.1"/>
</dbReference>
<accession>A0A0D0LSE7</accession>
<feature type="transmembrane region" description="Helical" evidence="6">
    <location>
        <begin position="66"/>
        <end position="84"/>
    </location>
</feature>
<dbReference type="InterPro" id="IPR000620">
    <property type="entry name" value="EamA_dom"/>
</dbReference>
<dbReference type="Pfam" id="PF00892">
    <property type="entry name" value="EamA"/>
    <property type="match status" value="2"/>
</dbReference>
<evidence type="ECO:0000256" key="3">
    <source>
        <dbReference type="ARBA" id="ARBA00022692"/>
    </source>
</evidence>
<feature type="domain" description="EamA" evidence="8">
    <location>
        <begin position="6"/>
        <end position="137"/>
    </location>
</feature>